<protein>
    <submittedName>
        <fullName evidence="3">Uncharacterized protein</fullName>
    </submittedName>
</protein>
<proteinExistence type="predicted"/>
<feature type="chain" id="PRO_5046394463" evidence="2">
    <location>
        <begin position="24"/>
        <end position="68"/>
    </location>
</feature>
<name>A0ABU7CQH8_9TELE</name>
<sequence length="68" mass="7592">MWRQQAAQADALSALKMVLLSCAKLISWGFHAGNRDVVTTQLEHHSGEENPTWTFIDSPPVGQREENS</sequence>
<dbReference type="EMBL" id="JAHUTJ010001927">
    <property type="protein sequence ID" value="MED6264952.1"/>
    <property type="molecule type" value="Genomic_DNA"/>
</dbReference>
<feature type="signal peptide" evidence="2">
    <location>
        <begin position="1"/>
        <end position="23"/>
    </location>
</feature>
<gene>
    <name evidence="3" type="ORF">CHARACLAT_020445</name>
</gene>
<organism evidence="3 4">
    <name type="scientific">Characodon lateralis</name>
    <dbReference type="NCBI Taxonomy" id="208331"/>
    <lineage>
        <taxon>Eukaryota</taxon>
        <taxon>Metazoa</taxon>
        <taxon>Chordata</taxon>
        <taxon>Craniata</taxon>
        <taxon>Vertebrata</taxon>
        <taxon>Euteleostomi</taxon>
        <taxon>Actinopterygii</taxon>
        <taxon>Neopterygii</taxon>
        <taxon>Teleostei</taxon>
        <taxon>Neoteleostei</taxon>
        <taxon>Acanthomorphata</taxon>
        <taxon>Ovalentaria</taxon>
        <taxon>Atherinomorphae</taxon>
        <taxon>Cyprinodontiformes</taxon>
        <taxon>Goodeidae</taxon>
        <taxon>Characodon</taxon>
    </lineage>
</organism>
<keyword evidence="2" id="KW-0732">Signal</keyword>
<dbReference type="Proteomes" id="UP001352852">
    <property type="component" value="Unassembled WGS sequence"/>
</dbReference>
<comment type="caution">
    <text evidence="3">The sequence shown here is derived from an EMBL/GenBank/DDBJ whole genome shotgun (WGS) entry which is preliminary data.</text>
</comment>
<feature type="region of interest" description="Disordered" evidence="1">
    <location>
        <begin position="44"/>
        <end position="68"/>
    </location>
</feature>
<evidence type="ECO:0000256" key="1">
    <source>
        <dbReference type="SAM" id="MobiDB-lite"/>
    </source>
</evidence>
<evidence type="ECO:0000256" key="2">
    <source>
        <dbReference type="SAM" id="SignalP"/>
    </source>
</evidence>
<keyword evidence="4" id="KW-1185">Reference proteome</keyword>
<reference evidence="3 4" key="1">
    <citation type="submission" date="2021-06" db="EMBL/GenBank/DDBJ databases">
        <authorList>
            <person name="Palmer J.M."/>
        </authorList>
    </citation>
    <scope>NUCLEOTIDE SEQUENCE [LARGE SCALE GENOMIC DNA]</scope>
    <source>
        <strain evidence="3 4">CL_MEX2019</strain>
        <tissue evidence="3">Muscle</tissue>
    </source>
</reference>
<accession>A0ABU7CQH8</accession>
<evidence type="ECO:0000313" key="3">
    <source>
        <dbReference type="EMBL" id="MED6264952.1"/>
    </source>
</evidence>
<evidence type="ECO:0000313" key="4">
    <source>
        <dbReference type="Proteomes" id="UP001352852"/>
    </source>
</evidence>